<dbReference type="EMBL" id="JBBNAE010000002">
    <property type="protein sequence ID" value="KAK9145481.1"/>
    <property type="molecule type" value="Genomic_DNA"/>
</dbReference>
<sequence length="155" mass="16980">MTETSPVRFDRPELLLVSGGVPGVERGTVVCRFVEQHQAGQGEDRRLSGLGVRSFLYRTREIGTRDRKIGVEPGVGELIGLGRSPRRLLGEGPIGCTYWWYPNVLKYGQAKFGNELALGVFPSAVPSHEDAKPKNYIKSSAGHITCRATPEDTVV</sequence>
<protein>
    <submittedName>
        <fullName evidence="1">Uncharacterized protein</fullName>
    </submittedName>
</protein>
<name>A0AAP0PLT2_9MAGN</name>
<accession>A0AAP0PLT2</accession>
<dbReference type="AlphaFoldDB" id="A0AAP0PLT2"/>
<organism evidence="1 2">
    <name type="scientific">Stephania japonica</name>
    <dbReference type="NCBI Taxonomy" id="461633"/>
    <lineage>
        <taxon>Eukaryota</taxon>
        <taxon>Viridiplantae</taxon>
        <taxon>Streptophyta</taxon>
        <taxon>Embryophyta</taxon>
        <taxon>Tracheophyta</taxon>
        <taxon>Spermatophyta</taxon>
        <taxon>Magnoliopsida</taxon>
        <taxon>Ranunculales</taxon>
        <taxon>Menispermaceae</taxon>
        <taxon>Menispermoideae</taxon>
        <taxon>Cissampelideae</taxon>
        <taxon>Stephania</taxon>
    </lineage>
</organism>
<keyword evidence="2" id="KW-1185">Reference proteome</keyword>
<comment type="caution">
    <text evidence="1">The sequence shown here is derived from an EMBL/GenBank/DDBJ whole genome shotgun (WGS) entry which is preliminary data.</text>
</comment>
<dbReference type="Proteomes" id="UP001417504">
    <property type="component" value="Unassembled WGS sequence"/>
</dbReference>
<gene>
    <name evidence="1" type="ORF">Sjap_005384</name>
</gene>
<reference evidence="1 2" key="1">
    <citation type="submission" date="2024-01" db="EMBL/GenBank/DDBJ databases">
        <title>Genome assemblies of Stephania.</title>
        <authorList>
            <person name="Yang L."/>
        </authorList>
    </citation>
    <scope>NUCLEOTIDE SEQUENCE [LARGE SCALE GENOMIC DNA]</scope>
    <source>
        <strain evidence="1">QJT</strain>
        <tissue evidence="1">Leaf</tissue>
    </source>
</reference>
<proteinExistence type="predicted"/>
<evidence type="ECO:0000313" key="1">
    <source>
        <dbReference type="EMBL" id="KAK9145481.1"/>
    </source>
</evidence>
<evidence type="ECO:0000313" key="2">
    <source>
        <dbReference type="Proteomes" id="UP001417504"/>
    </source>
</evidence>